<dbReference type="PROSITE" id="PS50082">
    <property type="entry name" value="WD_REPEATS_2"/>
    <property type="match status" value="1"/>
</dbReference>
<dbReference type="SMART" id="SM00320">
    <property type="entry name" value="WD40"/>
    <property type="match status" value="3"/>
</dbReference>
<dbReference type="PROSITE" id="PS50294">
    <property type="entry name" value="WD_REPEATS_REGION"/>
    <property type="match status" value="1"/>
</dbReference>
<dbReference type="InterPro" id="IPR051733">
    <property type="entry name" value="WD_repeat_DCAF13/WDSOF1"/>
</dbReference>
<protein>
    <submittedName>
        <fullName evidence="9">DDB1 and CUL4-associated factor</fullName>
    </submittedName>
</protein>
<evidence type="ECO:0000259" key="8">
    <source>
        <dbReference type="Pfam" id="PF04158"/>
    </source>
</evidence>
<accession>A0ABQ7H6P4</accession>
<dbReference type="Pfam" id="PF00400">
    <property type="entry name" value="WD40"/>
    <property type="match status" value="2"/>
</dbReference>
<evidence type="ECO:0000256" key="1">
    <source>
        <dbReference type="ARBA" id="ARBA00004604"/>
    </source>
</evidence>
<dbReference type="InterPro" id="IPR036322">
    <property type="entry name" value="WD40_repeat_dom_sf"/>
</dbReference>
<comment type="similarity">
    <text evidence="2">Belongs to the WD repeat DCAF13/WDSOF1 family.</text>
</comment>
<evidence type="ECO:0000256" key="2">
    <source>
        <dbReference type="ARBA" id="ARBA00005649"/>
    </source>
</evidence>
<keyword evidence="4" id="KW-0677">Repeat</keyword>
<dbReference type="PANTHER" id="PTHR22851">
    <property type="entry name" value="U3 SMALL NUCLEOLAR RNA U3 SNORNA ASSOCIATED PROTEIN"/>
    <property type="match status" value="1"/>
</dbReference>
<comment type="subcellular location">
    <subcellularLocation>
        <location evidence="1">Nucleus</location>
        <location evidence="1">Nucleolus</location>
    </subcellularLocation>
</comment>
<dbReference type="InterPro" id="IPR015943">
    <property type="entry name" value="WD40/YVTN_repeat-like_dom_sf"/>
</dbReference>
<comment type="caution">
    <text evidence="9">The sequence shown here is derived from an EMBL/GenBank/DDBJ whole genome shotgun (WGS) entry which is preliminary data.</text>
</comment>
<evidence type="ECO:0000256" key="6">
    <source>
        <dbReference type="ARBA" id="ARBA00023274"/>
    </source>
</evidence>
<evidence type="ECO:0000256" key="4">
    <source>
        <dbReference type="ARBA" id="ARBA00022737"/>
    </source>
</evidence>
<keyword evidence="6" id="KW-0687">Ribonucleoprotein</keyword>
<dbReference type="SUPFAM" id="SSF50978">
    <property type="entry name" value="WD40 repeat-like"/>
    <property type="match status" value="1"/>
</dbReference>
<reference evidence="9" key="1">
    <citation type="submission" date="2017-08" db="EMBL/GenBank/DDBJ databases">
        <authorList>
            <person name="Polle J.E."/>
            <person name="Barry K."/>
            <person name="Cushman J."/>
            <person name="Schmutz J."/>
            <person name="Tran D."/>
            <person name="Hathwaick L.T."/>
            <person name="Yim W.C."/>
            <person name="Jenkins J."/>
            <person name="Mckie-Krisberg Z.M."/>
            <person name="Prochnik S."/>
            <person name="Lindquist E."/>
            <person name="Dockter R.B."/>
            <person name="Adam C."/>
            <person name="Molina H."/>
            <person name="Bunkerborg J."/>
            <person name="Jin E."/>
            <person name="Buchheim M."/>
            <person name="Magnuson J."/>
        </authorList>
    </citation>
    <scope>NUCLEOTIDE SEQUENCE</scope>
    <source>
        <strain evidence="9">CCAP 19/18</strain>
    </source>
</reference>
<evidence type="ECO:0000256" key="5">
    <source>
        <dbReference type="ARBA" id="ARBA00023242"/>
    </source>
</evidence>
<keyword evidence="10" id="KW-1185">Reference proteome</keyword>
<keyword evidence="3 7" id="KW-0853">WD repeat</keyword>
<evidence type="ECO:0000313" key="10">
    <source>
        <dbReference type="Proteomes" id="UP000815325"/>
    </source>
</evidence>
<sequence length="243" mass="27731">MYVQAEADLFATTGSDRSVALFDLRSATPIRKIIMQTRCNALAWNPMEAFNFTVANEDCCLYTYDMRKLTSALCVHKDFVSAVMDVDYSPTGREFVAGSYDRSVRIFPHTGGHSREVYTTKRMQRVFTVRFSGDATYVFSGSDDMNVRVWKSEASEQLGVPLPREKKKHAYNKALINRFQHMPDVKRIARHRHVPTAIYKTAKVRRTMEESANRKLKNRVAHSAPGSVKVKATRKKKLVAEVE</sequence>
<gene>
    <name evidence="9" type="ORF">DUNSADRAFT_6773</name>
</gene>
<dbReference type="Proteomes" id="UP000815325">
    <property type="component" value="Unassembled WGS sequence"/>
</dbReference>
<dbReference type="EMBL" id="MU069460">
    <property type="protein sequence ID" value="KAF5842529.1"/>
    <property type="molecule type" value="Genomic_DNA"/>
</dbReference>
<evidence type="ECO:0000256" key="3">
    <source>
        <dbReference type="ARBA" id="ARBA00022574"/>
    </source>
</evidence>
<feature type="domain" description="Sof1-like protein" evidence="8">
    <location>
        <begin position="152"/>
        <end position="237"/>
    </location>
</feature>
<dbReference type="PANTHER" id="PTHR22851:SF0">
    <property type="entry name" value="DDB1- AND CUL4-ASSOCIATED FACTOR 13"/>
    <property type="match status" value="1"/>
</dbReference>
<organism evidence="9 10">
    <name type="scientific">Dunaliella salina</name>
    <name type="common">Green alga</name>
    <name type="synonym">Protococcus salinus</name>
    <dbReference type="NCBI Taxonomy" id="3046"/>
    <lineage>
        <taxon>Eukaryota</taxon>
        <taxon>Viridiplantae</taxon>
        <taxon>Chlorophyta</taxon>
        <taxon>core chlorophytes</taxon>
        <taxon>Chlorophyceae</taxon>
        <taxon>CS clade</taxon>
        <taxon>Chlamydomonadales</taxon>
        <taxon>Dunaliellaceae</taxon>
        <taxon>Dunaliella</taxon>
    </lineage>
</organism>
<dbReference type="Pfam" id="PF04158">
    <property type="entry name" value="Sof1"/>
    <property type="match status" value="1"/>
</dbReference>
<proteinExistence type="inferred from homology"/>
<evidence type="ECO:0000256" key="7">
    <source>
        <dbReference type="PROSITE-ProRule" id="PRU00221"/>
    </source>
</evidence>
<name>A0ABQ7H6P4_DUNSA</name>
<feature type="repeat" description="WD" evidence="7">
    <location>
        <begin position="119"/>
        <end position="160"/>
    </location>
</feature>
<evidence type="ECO:0000313" key="9">
    <source>
        <dbReference type="EMBL" id="KAF5842529.1"/>
    </source>
</evidence>
<dbReference type="InterPro" id="IPR001680">
    <property type="entry name" value="WD40_rpt"/>
</dbReference>
<keyword evidence="5" id="KW-0539">Nucleus</keyword>
<dbReference type="Gene3D" id="2.130.10.10">
    <property type="entry name" value="YVTN repeat-like/Quinoprotein amine dehydrogenase"/>
    <property type="match status" value="1"/>
</dbReference>
<dbReference type="InterPro" id="IPR007287">
    <property type="entry name" value="Sof1"/>
</dbReference>